<evidence type="ECO:0000313" key="3">
    <source>
        <dbReference type="EMBL" id="CUE74038.1"/>
    </source>
</evidence>
<feature type="compositionally biased region" description="Polar residues" evidence="1">
    <location>
        <begin position="95"/>
        <end position="122"/>
    </location>
</feature>
<organism evidence="3 4">
    <name type="scientific">Bodo saltans</name>
    <name type="common">Flagellated protozoan</name>
    <dbReference type="NCBI Taxonomy" id="75058"/>
    <lineage>
        <taxon>Eukaryota</taxon>
        <taxon>Discoba</taxon>
        <taxon>Euglenozoa</taxon>
        <taxon>Kinetoplastea</taxon>
        <taxon>Metakinetoplastina</taxon>
        <taxon>Eubodonida</taxon>
        <taxon>Bodonidae</taxon>
        <taxon>Bodo</taxon>
    </lineage>
</organism>
<evidence type="ECO:0000313" key="4">
    <source>
        <dbReference type="Proteomes" id="UP000051952"/>
    </source>
</evidence>
<dbReference type="AlphaFoldDB" id="A0A0S4IMK3"/>
<dbReference type="EMBL" id="CYKH01000160">
    <property type="protein sequence ID" value="CUE74038.1"/>
    <property type="molecule type" value="Genomic_DNA"/>
</dbReference>
<feature type="compositionally biased region" description="Low complexity" evidence="1">
    <location>
        <begin position="16"/>
        <end position="28"/>
    </location>
</feature>
<sequence>VVEERMPSRPRLRNVGAPLSRSSSTSSRAGGGAADSAPQSTMLFLRSPQPSGYAFGDPPPAVASSVAPAKSNRWDTSSTQQHDDENEELFRRTPLFSSSTSANTLSAQPSATVPHTAQSNRCHGSDDAEIYHRRWSHVVMGATSGILFSIACFVAYCCYLLMSPYM</sequence>
<proteinExistence type="predicted"/>
<keyword evidence="4" id="KW-1185">Reference proteome</keyword>
<feature type="non-terminal residue" evidence="3">
    <location>
        <position position="166"/>
    </location>
</feature>
<gene>
    <name evidence="3" type="ORF">BSAL_03485</name>
</gene>
<accession>A0A0S4IMK3</accession>
<evidence type="ECO:0000256" key="2">
    <source>
        <dbReference type="SAM" id="Phobius"/>
    </source>
</evidence>
<feature type="transmembrane region" description="Helical" evidence="2">
    <location>
        <begin position="138"/>
        <end position="162"/>
    </location>
</feature>
<dbReference type="Proteomes" id="UP000051952">
    <property type="component" value="Unassembled WGS sequence"/>
</dbReference>
<dbReference type="VEuPathDB" id="TriTrypDB:BSAL_03485"/>
<keyword evidence="2" id="KW-0472">Membrane</keyword>
<name>A0A0S4IMK3_BODSA</name>
<evidence type="ECO:0000256" key="1">
    <source>
        <dbReference type="SAM" id="MobiDB-lite"/>
    </source>
</evidence>
<feature type="non-terminal residue" evidence="3">
    <location>
        <position position="1"/>
    </location>
</feature>
<keyword evidence="2 3" id="KW-0812">Transmembrane</keyword>
<keyword evidence="2" id="KW-1133">Transmembrane helix</keyword>
<reference evidence="4" key="1">
    <citation type="submission" date="2015-09" db="EMBL/GenBank/DDBJ databases">
        <authorList>
            <consortium name="Pathogen Informatics"/>
        </authorList>
    </citation>
    <scope>NUCLEOTIDE SEQUENCE [LARGE SCALE GENOMIC DNA]</scope>
    <source>
        <strain evidence="4">Lake Konstanz</strain>
    </source>
</reference>
<feature type="region of interest" description="Disordered" evidence="1">
    <location>
        <begin position="1"/>
        <end position="123"/>
    </location>
</feature>
<protein>
    <submittedName>
        <fullName evidence="3">Transmembrane protein, putative</fullName>
    </submittedName>
</protein>